<dbReference type="PANTHER" id="PTHR31476:SF13">
    <property type="entry name" value="PROTEIN WHAT'S THIS FACTOR 9, MITOCHONDRIAL"/>
    <property type="match status" value="1"/>
</dbReference>
<dbReference type="Proteomes" id="UP001159364">
    <property type="component" value="Linkage Group LG05"/>
</dbReference>
<evidence type="ECO:0000259" key="1">
    <source>
        <dbReference type="Pfam" id="PF11955"/>
    </source>
</evidence>
<dbReference type="InterPro" id="IPR045040">
    <property type="entry name" value="PORR_fam"/>
</dbReference>
<comment type="caution">
    <text evidence="2">The sequence shown here is derived from an EMBL/GenBank/DDBJ whole genome shotgun (WGS) entry which is preliminary data.</text>
</comment>
<proteinExistence type="predicted"/>
<dbReference type="EMBL" id="JAIWQS010000005">
    <property type="protein sequence ID" value="KAJ8765925.1"/>
    <property type="molecule type" value="Genomic_DNA"/>
</dbReference>
<sequence>MLLRNPKLSNYLVTISQNPFFFLLHNEPRYSPYTYVQTQNYVNVYMKWKKDSYYDSIEHIHKSAELKKIVSFKNVIAGEPDGCIPISFVSKRGSEFDLKIKVARFLRLYPSIFEEFTGPEHNLPWFRLTHEAADIDSQERKIFEECKEDLKERLKKFILMSKGKVLPLKIIQEMLWYLGLPDDFLQHPDKNFDESLRLVELESGLKGLAVEINERCSSVLQRNAMKQGVYSGEATEAITFPLFPSKGLRLKRKIGDWLKDFQKVPYVSPYEDYSRLDPTSDVAEKRVVGFLHELLCLFVEHSAERKKLLCLKKYFGLPQKVHKAFERHPHMFYLSYRNKTRTAVLKEAYCDEAAVERHPMLEVRKRYIDLIKASEKIRRSGGVNCS</sequence>
<dbReference type="InterPro" id="IPR021099">
    <property type="entry name" value="PORR_domain"/>
</dbReference>
<gene>
    <name evidence="2" type="ORF">K2173_020441</name>
</gene>
<accession>A0AAV8TGJ1</accession>
<keyword evidence="3" id="KW-1185">Reference proteome</keyword>
<name>A0AAV8TGJ1_9ROSI</name>
<dbReference type="Pfam" id="PF11955">
    <property type="entry name" value="PORR"/>
    <property type="match status" value="1"/>
</dbReference>
<feature type="domain" description="PORR" evidence="1">
    <location>
        <begin position="49"/>
        <end position="375"/>
    </location>
</feature>
<dbReference type="PANTHER" id="PTHR31476">
    <property type="entry name" value="PROTEIN WHAT'S THIS FACTOR 1 HOMOLOG, CHLOROPLASTIC"/>
    <property type="match status" value="1"/>
</dbReference>
<dbReference type="AlphaFoldDB" id="A0AAV8TGJ1"/>
<protein>
    <recommendedName>
        <fullName evidence="1">PORR domain-containing protein</fullName>
    </recommendedName>
</protein>
<evidence type="ECO:0000313" key="2">
    <source>
        <dbReference type="EMBL" id="KAJ8765925.1"/>
    </source>
</evidence>
<evidence type="ECO:0000313" key="3">
    <source>
        <dbReference type="Proteomes" id="UP001159364"/>
    </source>
</evidence>
<reference evidence="2 3" key="1">
    <citation type="submission" date="2021-09" db="EMBL/GenBank/DDBJ databases">
        <title>Genomic insights and catalytic innovation underlie evolution of tropane alkaloids biosynthesis.</title>
        <authorList>
            <person name="Wang Y.-J."/>
            <person name="Tian T."/>
            <person name="Huang J.-P."/>
            <person name="Huang S.-X."/>
        </authorList>
    </citation>
    <scope>NUCLEOTIDE SEQUENCE [LARGE SCALE GENOMIC DNA]</scope>
    <source>
        <strain evidence="2">KIB-2018</strain>
        <tissue evidence="2">Leaf</tissue>
    </source>
</reference>
<dbReference type="GO" id="GO:0003723">
    <property type="term" value="F:RNA binding"/>
    <property type="evidence" value="ECO:0007669"/>
    <property type="project" value="InterPro"/>
</dbReference>
<organism evidence="2 3">
    <name type="scientific">Erythroxylum novogranatense</name>
    <dbReference type="NCBI Taxonomy" id="1862640"/>
    <lineage>
        <taxon>Eukaryota</taxon>
        <taxon>Viridiplantae</taxon>
        <taxon>Streptophyta</taxon>
        <taxon>Embryophyta</taxon>
        <taxon>Tracheophyta</taxon>
        <taxon>Spermatophyta</taxon>
        <taxon>Magnoliopsida</taxon>
        <taxon>eudicotyledons</taxon>
        <taxon>Gunneridae</taxon>
        <taxon>Pentapetalae</taxon>
        <taxon>rosids</taxon>
        <taxon>fabids</taxon>
        <taxon>Malpighiales</taxon>
        <taxon>Erythroxylaceae</taxon>
        <taxon>Erythroxylum</taxon>
    </lineage>
</organism>